<sequence length="68" mass="7482">MAHPADHRTTGKETTQALIQESRIVLECADEHSIMEVPRRLMAGKTVIDCTHGGMRQRVTTGCLCDSS</sequence>
<evidence type="ECO:0000313" key="2">
    <source>
        <dbReference type="Proteomes" id="UP001519310"/>
    </source>
</evidence>
<reference evidence="1 2" key="1">
    <citation type="submission" date="2021-03" db="EMBL/GenBank/DDBJ databases">
        <title>Genomic Encyclopedia of Type Strains, Phase IV (KMG-IV): sequencing the most valuable type-strain genomes for metagenomic binning, comparative biology and taxonomic classification.</title>
        <authorList>
            <person name="Goeker M."/>
        </authorList>
    </citation>
    <scope>NUCLEOTIDE SEQUENCE [LARGE SCALE GENOMIC DNA]</scope>
    <source>
        <strain evidence="1 2">DSM 40526</strain>
    </source>
</reference>
<dbReference type="EMBL" id="JAGGLQ010000006">
    <property type="protein sequence ID" value="MBP2037737.1"/>
    <property type="molecule type" value="Genomic_DNA"/>
</dbReference>
<organism evidence="1 2">
    <name type="scientific">Streptomyces avidinii</name>
    <dbReference type="NCBI Taxonomy" id="1895"/>
    <lineage>
        <taxon>Bacteria</taxon>
        <taxon>Bacillati</taxon>
        <taxon>Actinomycetota</taxon>
        <taxon>Actinomycetes</taxon>
        <taxon>Kitasatosporales</taxon>
        <taxon>Streptomycetaceae</taxon>
        <taxon>Streptomyces</taxon>
    </lineage>
</organism>
<protein>
    <submittedName>
        <fullName evidence="1">Uncharacterized protein</fullName>
    </submittedName>
</protein>
<keyword evidence="2" id="KW-1185">Reference proteome</keyword>
<evidence type="ECO:0000313" key="1">
    <source>
        <dbReference type="EMBL" id="MBP2037737.1"/>
    </source>
</evidence>
<dbReference type="Proteomes" id="UP001519310">
    <property type="component" value="Unassembled WGS sequence"/>
</dbReference>
<accession>A0ABS4L6M5</accession>
<comment type="caution">
    <text evidence="1">The sequence shown here is derived from an EMBL/GenBank/DDBJ whole genome shotgun (WGS) entry which is preliminary data.</text>
</comment>
<proteinExistence type="predicted"/>
<name>A0ABS4L6M5_STRAV</name>
<gene>
    <name evidence="1" type="ORF">J2Z77_003544</name>
</gene>